<organism evidence="2 3">
    <name type="scientific">Nelumbo nucifera</name>
    <name type="common">Sacred lotus</name>
    <dbReference type="NCBI Taxonomy" id="4432"/>
    <lineage>
        <taxon>Eukaryota</taxon>
        <taxon>Viridiplantae</taxon>
        <taxon>Streptophyta</taxon>
        <taxon>Embryophyta</taxon>
        <taxon>Tracheophyta</taxon>
        <taxon>Spermatophyta</taxon>
        <taxon>Magnoliopsida</taxon>
        <taxon>Proteales</taxon>
        <taxon>Nelumbonaceae</taxon>
        <taxon>Nelumbo</taxon>
    </lineage>
</organism>
<evidence type="ECO:0000313" key="2">
    <source>
        <dbReference type="EMBL" id="DAD23290.1"/>
    </source>
</evidence>
<evidence type="ECO:0000256" key="1">
    <source>
        <dbReference type="SAM" id="MobiDB-lite"/>
    </source>
</evidence>
<dbReference type="Proteomes" id="UP000607653">
    <property type="component" value="Unassembled WGS sequence"/>
</dbReference>
<comment type="caution">
    <text evidence="2">The sequence shown here is derived from an EMBL/GenBank/DDBJ whole genome shotgun (WGS) entry which is preliminary data.</text>
</comment>
<dbReference type="EMBL" id="DUZY01000001">
    <property type="protein sequence ID" value="DAD23290.1"/>
    <property type="molecule type" value="Genomic_DNA"/>
</dbReference>
<feature type="region of interest" description="Disordered" evidence="1">
    <location>
        <begin position="32"/>
        <end position="51"/>
    </location>
</feature>
<accession>A0A822XSB1</accession>
<protein>
    <submittedName>
        <fullName evidence="2">Uncharacterized protein</fullName>
    </submittedName>
</protein>
<dbReference type="AlphaFoldDB" id="A0A822XSB1"/>
<sequence>MTSSTVETSPTMCAIGLPPIVHCQPIDSSALPASTTSALNTSASPPSLTSSTLSTSQALAETLVVSDVRFFILTSSSTTSTCLASKRSSNDNTGEEWYLQAQDLSLLLILLK</sequence>
<gene>
    <name evidence="2" type="ORF">HUJ06_024753</name>
</gene>
<reference evidence="2 3" key="1">
    <citation type="journal article" date="2020" name="Mol. Biol. Evol.">
        <title>Distinct Expression and Methylation Patterns for Genes with Different Fates following a Single Whole-Genome Duplication in Flowering Plants.</title>
        <authorList>
            <person name="Shi T."/>
            <person name="Rahmani R.S."/>
            <person name="Gugger P.F."/>
            <person name="Wang M."/>
            <person name="Li H."/>
            <person name="Zhang Y."/>
            <person name="Li Z."/>
            <person name="Wang Q."/>
            <person name="Van de Peer Y."/>
            <person name="Marchal K."/>
            <person name="Chen J."/>
        </authorList>
    </citation>
    <scope>NUCLEOTIDE SEQUENCE [LARGE SCALE GENOMIC DNA]</scope>
    <source>
        <tissue evidence="2">Leaf</tissue>
    </source>
</reference>
<keyword evidence="3" id="KW-1185">Reference proteome</keyword>
<name>A0A822XSB1_NELNU</name>
<evidence type="ECO:0000313" key="3">
    <source>
        <dbReference type="Proteomes" id="UP000607653"/>
    </source>
</evidence>
<proteinExistence type="predicted"/>